<feature type="active site" description="Proton acceptor" evidence="4">
    <location>
        <position position="72"/>
    </location>
</feature>
<evidence type="ECO:0000256" key="3">
    <source>
        <dbReference type="ARBA" id="ARBA00023080"/>
    </source>
</evidence>
<evidence type="ECO:0000256" key="2">
    <source>
        <dbReference type="ARBA" id="ARBA00022801"/>
    </source>
</evidence>
<dbReference type="EMBL" id="CP027806">
    <property type="protein sequence ID" value="AXJ02130.1"/>
    <property type="molecule type" value="Genomic_DNA"/>
</dbReference>
<dbReference type="PIRSF" id="PIRSF006305">
    <property type="entry name" value="Maf"/>
    <property type="match status" value="1"/>
</dbReference>
<dbReference type="KEGG" id="cprv:CYPRO_2892"/>
<dbReference type="Pfam" id="PF02545">
    <property type="entry name" value="Maf"/>
    <property type="match status" value="1"/>
</dbReference>
<dbReference type="NCBIfam" id="TIGR00172">
    <property type="entry name" value="maf"/>
    <property type="match status" value="1"/>
</dbReference>
<feature type="site" description="Important for substrate specificity" evidence="4">
    <location>
        <position position="15"/>
    </location>
</feature>
<dbReference type="SUPFAM" id="SSF52972">
    <property type="entry name" value="ITPase-like"/>
    <property type="match status" value="1"/>
</dbReference>
<comment type="subcellular location">
    <subcellularLocation>
        <location evidence="4">Cytoplasm</location>
    </subcellularLocation>
</comment>
<evidence type="ECO:0000256" key="4">
    <source>
        <dbReference type="HAMAP-Rule" id="MF_00528"/>
    </source>
</evidence>
<dbReference type="GO" id="GO:0036218">
    <property type="term" value="F:dTTP diphosphatase activity"/>
    <property type="evidence" value="ECO:0007669"/>
    <property type="project" value="RHEA"/>
</dbReference>
<feature type="site" description="Important for substrate specificity" evidence="4">
    <location>
        <position position="73"/>
    </location>
</feature>
<keyword evidence="6" id="KW-1185">Reference proteome</keyword>
<dbReference type="Gene3D" id="3.90.950.10">
    <property type="match status" value="1"/>
</dbReference>
<dbReference type="PANTHER" id="PTHR43213:SF5">
    <property type="entry name" value="BIFUNCTIONAL DTTP_UTP PYROPHOSPHATASE_METHYLTRANSFERASE PROTEIN-RELATED"/>
    <property type="match status" value="1"/>
</dbReference>
<comment type="function">
    <text evidence="4">Nucleoside triphosphate pyrophosphatase that hydrolyzes dTTP and UTP. May have a dual role in cell division arrest and in preventing the incorporation of modified nucleotides into cellular nucleic acids.</text>
</comment>
<feature type="site" description="Important for substrate specificity" evidence="4">
    <location>
        <position position="164"/>
    </location>
</feature>
<dbReference type="PANTHER" id="PTHR43213">
    <property type="entry name" value="BIFUNCTIONAL DTTP/UTP PYROPHOSPHATASE/METHYLTRANSFERASE PROTEIN-RELATED"/>
    <property type="match status" value="1"/>
</dbReference>
<sequence>METNSRLILASGSPRRRQLLSMLYPDLMVMPSSVEEPDYEEGTPAAYAEGLAQLKAADVARKHPNALVIGADTIVVLDNQILGKPQNAGHACEMLRSLSGNTHTVISAVCLIRTGSELAEGRFQGMRLFSEATEVTFGALSDAEIQRYVAGGSPMDKAGAYGIQDDLGALFVAHISGDYYTVVGFPMRRFYTEIARFAPAHIPETLRP</sequence>
<dbReference type="GO" id="GO:0036221">
    <property type="term" value="F:UTP diphosphatase activity"/>
    <property type="evidence" value="ECO:0007669"/>
    <property type="project" value="RHEA"/>
</dbReference>
<evidence type="ECO:0000256" key="1">
    <source>
        <dbReference type="ARBA" id="ARBA00001968"/>
    </source>
</evidence>
<evidence type="ECO:0000313" key="6">
    <source>
        <dbReference type="Proteomes" id="UP000254808"/>
    </source>
</evidence>
<dbReference type="GO" id="GO:0009117">
    <property type="term" value="P:nucleotide metabolic process"/>
    <property type="evidence" value="ECO:0007669"/>
    <property type="project" value="UniProtKB-KW"/>
</dbReference>
<dbReference type="InterPro" id="IPR003697">
    <property type="entry name" value="Maf-like"/>
</dbReference>
<dbReference type="CDD" id="cd00555">
    <property type="entry name" value="Maf"/>
    <property type="match status" value="1"/>
</dbReference>
<dbReference type="EC" id="3.6.1.9" evidence="4"/>
<name>A0A345UNS8_9BACT</name>
<dbReference type="OrthoDB" id="9807767at2"/>
<comment type="caution">
    <text evidence="4">Lacks conserved residue(s) required for the propagation of feature annotation.</text>
</comment>
<dbReference type="HAMAP" id="MF_00528">
    <property type="entry name" value="Maf"/>
    <property type="match status" value="1"/>
</dbReference>
<proteinExistence type="inferred from homology"/>
<reference evidence="5 6" key="1">
    <citation type="submission" date="2018-03" db="EMBL/GenBank/DDBJ databases">
        <title>Phenotypic and genomic properties of Cyclonatronum proteinivorum gen. nov., sp. nov., a haloalkaliphilic bacteroidete from soda lakes possessing Na+-translocating rhodopsin.</title>
        <authorList>
            <person name="Toshchakov S.V."/>
            <person name="Korzhenkov A."/>
            <person name="Samarov N.I."/>
            <person name="Kublanov I.V."/>
            <person name="Muntyan M.S."/>
            <person name="Sorokin D.Y."/>
        </authorList>
    </citation>
    <scope>NUCLEOTIDE SEQUENCE [LARGE SCALE GENOMIC DNA]</scope>
    <source>
        <strain evidence="5 6">Omega</strain>
    </source>
</reference>
<protein>
    <recommendedName>
        <fullName evidence="4">dTTP/UTP pyrophosphatase</fullName>
        <shortName evidence="4">dTTPase/UTPase</shortName>
        <ecNumber evidence="4">3.6.1.9</ecNumber>
    </recommendedName>
    <alternativeName>
        <fullName evidence="4">Nucleoside triphosphate pyrophosphatase</fullName>
    </alternativeName>
    <alternativeName>
        <fullName evidence="4">Nucleotide pyrophosphatase</fullName>
        <shortName evidence="4">Nucleotide PPase</shortName>
    </alternativeName>
</protein>
<dbReference type="InterPro" id="IPR029001">
    <property type="entry name" value="ITPase-like_fam"/>
</dbReference>
<comment type="catalytic activity">
    <reaction evidence="4">
        <text>dTTP + H2O = dTMP + diphosphate + H(+)</text>
        <dbReference type="Rhea" id="RHEA:28534"/>
        <dbReference type="ChEBI" id="CHEBI:15377"/>
        <dbReference type="ChEBI" id="CHEBI:15378"/>
        <dbReference type="ChEBI" id="CHEBI:33019"/>
        <dbReference type="ChEBI" id="CHEBI:37568"/>
        <dbReference type="ChEBI" id="CHEBI:63528"/>
        <dbReference type="EC" id="3.6.1.9"/>
    </reaction>
</comment>
<comment type="catalytic activity">
    <reaction evidence="4">
        <text>UTP + H2O = UMP + diphosphate + H(+)</text>
        <dbReference type="Rhea" id="RHEA:29395"/>
        <dbReference type="ChEBI" id="CHEBI:15377"/>
        <dbReference type="ChEBI" id="CHEBI:15378"/>
        <dbReference type="ChEBI" id="CHEBI:33019"/>
        <dbReference type="ChEBI" id="CHEBI:46398"/>
        <dbReference type="ChEBI" id="CHEBI:57865"/>
        <dbReference type="EC" id="3.6.1.9"/>
    </reaction>
</comment>
<dbReference type="Proteomes" id="UP000254808">
    <property type="component" value="Chromosome"/>
</dbReference>
<keyword evidence="3 4" id="KW-0546">Nucleotide metabolism</keyword>
<dbReference type="RefSeq" id="WP_114985257.1">
    <property type="nucleotide sequence ID" value="NZ_CP027806.1"/>
</dbReference>
<keyword evidence="2 4" id="KW-0378">Hydrolase</keyword>
<dbReference type="GO" id="GO:0005737">
    <property type="term" value="C:cytoplasm"/>
    <property type="evidence" value="ECO:0007669"/>
    <property type="project" value="UniProtKB-SubCell"/>
</dbReference>
<gene>
    <name evidence="5" type="ORF">CYPRO_2892</name>
</gene>
<organism evidence="5 6">
    <name type="scientific">Cyclonatronum proteinivorum</name>
    <dbReference type="NCBI Taxonomy" id="1457365"/>
    <lineage>
        <taxon>Bacteria</taxon>
        <taxon>Pseudomonadati</taxon>
        <taxon>Balneolota</taxon>
        <taxon>Balneolia</taxon>
        <taxon>Balneolales</taxon>
        <taxon>Cyclonatronaceae</taxon>
        <taxon>Cyclonatronum</taxon>
    </lineage>
</organism>
<comment type="cofactor">
    <cofactor evidence="1 4">
        <name>a divalent metal cation</name>
        <dbReference type="ChEBI" id="CHEBI:60240"/>
    </cofactor>
</comment>
<evidence type="ECO:0000313" key="5">
    <source>
        <dbReference type="EMBL" id="AXJ02130.1"/>
    </source>
</evidence>
<accession>A0A345UNS8</accession>
<keyword evidence="4" id="KW-0963">Cytoplasm</keyword>
<comment type="similarity">
    <text evidence="4">Belongs to the Maf family. YhdE subfamily.</text>
</comment>
<dbReference type="AlphaFoldDB" id="A0A345UNS8"/>